<dbReference type="AlphaFoldDB" id="A0A3B1BCW4"/>
<name>A0A3B1BCW4_9ZZZZ</name>
<feature type="region of interest" description="Disordered" evidence="5">
    <location>
        <begin position="1"/>
        <end position="23"/>
    </location>
</feature>
<dbReference type="InterPro" id="IPR047272">
    <property type="entry name" value="S49_SppA_C"/>
</dbReference>
<evidence type="ECO:0000256" key="6">
    <source>
        <dbReference type="SAM" id="Phobius"/>
    </source>
</evidence>
<evidence type="ECO:0000313" key="8">
    <source>
        <dbReference type="EMBL" id="VAX09764.1"/>
    </source>
</evidence>
<dbReference type="Gene3D" id="6.20.330.10">
    <property type="match status" value="1"/>
</dbReference>
<dbReference type="InterPro" id="IPR029045">
    <property type="entry name" value="ClpP/crotonase-like_dom_sf"/>
</dbReference>
<keyword evidence="6" id="KW-0812">Transmembrane</keyword>
<evidence type="ECO:0000256" key="2">
    <source>
        <dbReference type="ARBA" id="ARBA00022670"/>
    </source>
</evidence>
<dbReference type="InterPro" id="IPR004635">
    <property type="entry name" value="Pept_S49_SppA"/>
</dbReference>
<protein>
    <submittedName>
        <fullName evidence="8">Periplasmic serine proteases (ClpP class)</fullName>
    </submittedName>
</protein>
<gene>
    <name evidence="8" type="ORF">MNBD_GAMMA26-1199</name>
</gene>
<accession>A0A3B1BCW4</accession>
<feature type="domain" description="Peptidase S49" evidence="7">
    <location>
        <begin position="148"/>
        <end position="286"/>
    </location>
</feature>
<keyword evidence="4" id="KW-0720">Serine protease</keyword>
<dbReference type="Gene3D" id="3.90.226.10">
    <property type="entry name" value="2-enoyl-CoA Hydratase, Chain A, domain 1"/>
    <property type="match status" value="1"/>
</dbReference>
<feature type="transmembrane region" description="Helical" evidence="6">
    <location>
        <begin position="49"/>
        <end position="69"/>
    </location>
</feature>
<dbReference type="PANTHER" id="PTHR42987">
    <property type="entry name" value="PEPTIDASE S49"/>
    <property type="match status" value="1"/>
</dbReference>
<keyword evidence="6" id="KW-1133">Transmembrane helix</keyword>
<evidence type="ECO:0000256" key="4">
    <source>
        <dbReference type="ARBA" id="ARBA00022825"/>
    </source>
</evidence>
<dbReference type="InterPro" id="IPR002142">
    <property type="entry name" value="Peptidase_S49"/>
</dbReference>
<evidence type="ECO:0000259" key="7">
    <source>
        <dbReference type="Pfam" id="PF01343"/>
    </source>
</evidence>
<evidence type="ECO:0000256" key="5">
    <source>
        <dbReference type="SAM" id="MobiDB-lite"/>
    </source>
</evidence>
<comment type="similarity">
    <text evidence="1">Belongs to the peptidase S49 family.</text>
</comment>
<keyword evidence="6" id="KW-0472">Membrane</keyword>
<feature type="compositionally biased region" description="Polar residues" evidence="5">
    <location>
        <begin position="1"/>
        <end position="11"/>
    </location>
</feature>
<dbReference type="Pfam" id="PF01343">
    <property type="entry name" value="Peptidase_S49"/>
    <property type="match status" value="1"/>
</dbReference>
<proteinExistence type="inferred from homology"/>
<dbReference type="CDD" id="cd07023">
    <property type="entry name" value="S49_Sppa_N_C"/>
    <property type="match status" value="1"/>
</dbReference>
<keyword evidence="3" id="KW-0378">Hydrolase</keyword>
<evidence type="ECO:0000256" key="1">
    <source>
        <dbReference type="ARBA" id="ARBA00008683"/>
    </source>
</evidence>
<keyword evidence="2 8" id="KW-0645">Protease</keyword>
<dbReference type="SUPFAM" id="SSF52096">
    <property type="entry name" value="ClpP/crotonase"/>
    <property type="match status" value="1"/>
</dbReference>
<dbReference type="PANTHER" id="PTHR42987:SF8">
    <property type="entry name" value="PROTEINASE"/>
    <property type="match status" value="1"/>
</dbReference>
<evidence type="ECO:0000256" key="3">
    <source>
        <dbReference type="ARBA" id="ARBA00022801"/>
    </source>
</evidence>
<dbReference type="NCBIfam" id="TIGR00706">
    <property type="entry name" value="SppA_dom"/>
    <property type="match status" value="1"/>
</dbReference>
<organism evidence="8">
    <name type="scientific">hydrothermal vent metagenome</name>
    <dbReference type="NCBI Taxonomy" id="652676"/>
    <lineage>
        <taxon>unclassified sequences</taxon>
        <taxon>metagenomes</taxon>
        <taxon>ecological metagenomes</taxon>
    </lineage>
</organism>
<dbReference type="GO" id="GO:0008236">
    <property type="term" value="F:serine-type peptidase activity"/>
    <property type="evidence" value="ECO:0007669"/>
    <property type="project" value="UniProtKB-KW"/>
</dbReference>
<dbReference type="GO" id="GO:0006508">
    <property type="term" value="P:proteolysis"/>
    <property type="evidence" value="ECO:0007669"/>
    <property type="project" value="UniProtKB-KW"/>
</dbReference>
<reference evidence="8" key="1">
    <citation type="submission" date="2018-06" db="EMBL/GenBank/DDBJ databases">
        <authorList>
            <person name="Zhirakovskaya E."/>
        </authorList>
    </citation>
    <scope>NUCLEOTIDE SEQUENCE</scope>
</reference>
<sequence length="333" mass="36026">MIGSQQDQTDQAPPIHSGGAEPGNWEREQLEKLVSSTLLETRRARRWGIFFKFLTFSYLFILLVIMWPGGLSTDSLKKDGHTALVEVAGIIAADQSASADSIVTGLRAAFEDENTKGVILRINSPGGSPVQAGYINDEIGRLKAKYPDIPVYAVIADVCASGGYYIAVAADKIYANKSSIVGSIGVLMNSFGFVESMEKLGIERRLLTAGAHKGIMDPFSPMKKEEQEHMQGMLDQIHQQFIGVVKAGRGDRLKGGDELFSGLFWSGEESVKLGLIDGLGSSSFVAREIIGAEDIVDFTPTENFLDRLAKQVGVGAANTLARLSGLGWELQLR</sequence>
<dbReference type="EMBL" id="UOFX01000056">
    <property type="protein sequence ID" value="VAX09764.1"/>
    <property type="molecule type" value="Genomic_DNA"/>
</dbReference>